<accession>A0A6P7XSF9</accession>
<dbReference type="PANTHER" id="PTHR16046:SF11">
    <property type="entry name" value="PROTEIN FAM178B"/>
    <property type="match status" value="1"/>
</dbReference>
<keyword evidence="1" id="KW-1185">Reference proteome</keyword>
<sequence length="134" mass="15431">MCMKPSSLKLHVENAVKLEDPQSKEMELEWESKLDQEICYLLHSLLILANVVVGTETISSSMRSDLQQLCVQLDRQITSNIRESPRFIYRSKVKNLATSTYVKWQELLSQCSASQGEYDLSEQDKLWVSTRKSS</sequence>
<dbReference type="OrthoDB" id="6158547at2759"/>
<dbReference type="InParanoid" id="A0A6P7XSF9"/>
<dbReference type="PANTHER" id="PTHR16046">
    <property type="entry name" value="SMC5-SMC6 COMPLEX LOCALIZATION FACTOR 2"/>
    <property type="match status" value="1"/>
</dbReference>
<dbReference type="AlphaFoldDB" id="A0A6P7XSF9"/>
<dbReference type="KEGG" id="muo:115468076"/>
<dbReference type="RefSeq" id="XP_030055458.1">
    <property type="nucleotide sequence ID" value="XM_030199598.1"/>
</dbReference>
<protein>
    <submittedName>
        <fullName evidence="2">Protein FAM178B</fullName>
    </submittedName>
</protein>
<dbReference type="CTD" id="51252"/>
<dbReference type="GeneID" id="115468076"/>
<gene>
    <name evidence="2" type="primary">FAM178B</name>
</gene>
<dbReference type="Proteomes" id="UP000515156">
    <property type="component" value="Chromosome 4"/>
</dbReference>
<evidence type="ECO:0000313" key="1">
    <source>
        <dbReference type="Proteomes" id="UP000515156"/>
    </source>
</evidence>
<name>A0A6P7XSF9_9AMPH</name>
<dbReference type="InterPro" id="IPR026161">
    <property type="entry name" value="FAM178"/>
</dbReference>
<evidence type="ECO:0000313" key="2">
    <source>
        <dbReference type="RefSeq" id="XP_030055458.1"/>
    </source>
</evidence>
<proteinExistence type="predicted"/>
<reference evidence="2" key="1">
    <citation type="submission" date="2025-08" db="UniProtKB">
        <authorList>
            <consortium name="RefSeq"/>
        </authorList>
    </citation>
    <scope>IDENTIFICATION</scope>
</reference>
<organism evidence="1 2">
    <name type="scientific">Microcaecilia unicolor</name>
    <dbReference type="NCBI Taxonomy" id="1415580"/>
    <lineage>
        <taxon>Eukaryota</taxon>
        <taxon>Metazoa</taxon>
        <taxon>Chordata</taxon>
        <taxon>Craniata</taxon>
        <taxon>Vertebrata</taxon>
        <taxon>Euteleostomi</taxon>
        <taxon>Amphibia</taxon>
        <taxon>Gymnophiona</taxon>
        <taxon>Siphonopidae</taxon>
        <taxon>Microcaecilia</taxon>
    </lineage>
</organism>